<dbReference type="SUPFAM" id="SSF46689">
    <property type="entry name" value="Homeodomain-like"/>
    <property type="match status" value="1"/>
</dbReference>
<dbReference type="GO" id="GO:0010597">
    <property type="term" value="P:green leaf volatile biosynthetic process"/>
    <property type="evidence" value="ECO:0007669"/>
    <property type="project" value="UniProtKB-ARBA"/>
</dbReference>
<evidence type="ECO:0008006" key="10">
    <source>
        <dbReference type="Google" id="ProtNLM"/>
    </source>
</evidence>
<accession>A0A328D0C3</accession>
<dbReference type="PROSITE" id="PS51294">
    <property type="entry name" value="HTH_MYB"/>
    <property type="match status" value="2"/>
</dbReference>
<dbReference type="GO" id="GO:0000981">
    <property type="term" value="F:DNA-binding transcription factor activity, RNA polymerase II-specific"/>
    <property type="evidence" value="ECO:0007669"/>
    <property type="project" value="TreeGrafter"/>
</dbReference>
<dbReference type="InterPro" id="IPR017930">
    <property type="entry name" value="Myb_dom"/>
</dbReference>
<reference evidence="8 9" key="1">
    <citation type="submission" date="2018-06" db="EMBL/GenBank/DDBJ databases">
        <title>The Genome of Cuscuta australis (Dodder) Provides Insight into the Evolution of Plant Parasitism.</title>
        <authorList>
            <person name="Liu H."/>
        </authorList>
    </citation>
    <scope>NUCLEOTIDE SEQUENCE [LARGE SCALE GENOMIC DNA]</scope>
    <source>
        <strain evidence="9">cv. Yunnan</strain>
        <tissue evidence="8">Vines</tissue>
    </source>
</reference>
<dbReference type="PANTHER" id="PTHR45614:SF218">
    <property type="entry name" value="TRANSCRIPTION FACTOR MYB119-RELATED"/>
    <property type="match status" value="1"/>
</dbReference>
<dbReference type="PROSITE" id="PS50090">
    <property type="entry name" value="MYB_LIKE"/>
    <property type="match status" value="2"/>
</dbReference>
<dbReference type="Pfam" id="PF13921">
    <property type="entry name" value="Myb_DNA-bind_6"/>
    <property type="match status" value="1"/>
</dbReference>
<keyword evidence="9" id="KW-1185">Reference proteome</keyword>
<dbReference type="SMART" id="SM00717">
    <property type="entry name" value="SANT"/>
    <property type="match status" value="2"/>
</dbReference>
<comment type="subcellular location">
    <subcellularLocation>
        <location evidence="1">Nucleus</location>
    </subcellularLocation>
</comment>
<feature type="domain" description="HTH myb-type" evidence="7">
    <location>
        <begin position="154"/>
        <end position="206"/>
    </location>
</feature>
<proteinExistence type="predicted"/>
<sequence length="418" mass="46528">MEKSGGGGGGGGGDGGGGRESFGYENFHNYHPSPFQQNFPLTPLDRFLWGHQQTLLSNVENEEETSHFPTKNGVYYNGDDLPCPFNGHAPSTHNGVSWPSLPKASFVDAFHQRRSIREELGSTIFMKNGSTKESRENKVVRHPEYLVSSPSTVLIKGQWSEEEDRRLIMLVRQYGATKWAQIAENMVGRAGKQCRERWHNHLRPDIKKDGWSEEEERMLVEAHQKLGNKWAEIAKRIPGRPENAIKNHWNATKRRQNSRRKGAKNANKNNPSPNKLSTVLQDYIRAKCLGTAGVAVPEDDPSSVHFASDEDDELDCNESSSLLATEQTHVEEMNFMETLFGKTAPPDNDHKIAGGLTPMPVFGDSIIATPPSPPPQASQFWSHDNNYISYLLDGGTPPSSSSSNGDGCYEGRKVRDTD</sequence>
<evidence type="ECO:0000259" key="6">
    <source>
        <dbReference type="PROSITE" id="PS50090"/>
    </source>
</evidence>
<protein>
    <recommendedName>
        <fullName evidence="10">Transcription factor MYB98</fullName>
    </recommendedName>
</protein>
<evidence type="ECO:0000256" key="5">
    <source>
        <dbReference type="SAM" id="MobiDB-lite"/>
    </source>
</evidence>
<evidence type="ECO:0000313" key="8">
    <source>
        <dbReference type="EMBL" id="RAL37333.1"/>
    </source>
</evidence>
<evidence type="ECO:0000256" key="4">
    <source>
        <dbReference type="ARBA" id="ARBA00023242"/>
    </source>
</evidence>
<keyword evidence="4" id="KW-0539">Nucleus</keyword>
<dbReference type="InterPro" id="IPR009057">
    <property type="entry name" value="Homeodomain-like_sf"/>
</dbReference>
<feature type="domain" description="Myb-like" evidence="6">
    <location>
        <begin position="156"/>
        <end position="202"/>
    </location>
</feature>
<comment type="caution">
    <text evidence="8">The sequence shown here is derived from an EMBL/GenBank/DDBJ whole genome shotgun (WGS) entry which is preliminary data.</text>
</comment>
<organism evidence="8 9">
    <name type="scientific">Cuscuta australis</name>
    <dbReference type="NCBI Taxonomy" id="267555"/>
    <lineage>
        <taxon>Eukaryota</taxon>
        <taxon>Viridiplantae</taxon>
        <taxon>Streptophyta</taxon>
        <taxon>Embryophyta</taxon>
        <taxon>Tracheophyta</taxon>
        <taxon>Spermatophyta</taxon>
        <taxon>Magnoliopsida</taxon>
        <taxon>eudicotyledons</taxon>
        <taxon>Gunneridae</taxon>
        <taxon>Pentapetalae</taxon>
        <taxon>asterids</taxon>
        <taxon>lamiids</taxon>
        <taxon>Solanales</taxon>
        <taxon>Convolvulaceae</taxon>
        <taxon>Cuscuteae</taxon>
        <taxon>Cuscuta</taxon>
        <taxon>Cuscuta subgen. Grammica</taxon>
        <taxon>Cuscuta sect. Cleistogrammica</taxon>
    </lineage>
</organism>
<evidence type="ECO:0000256" key="2">
    <source>
        <dbReference type="ARBA" id="ARBA00022737"/>
    </source>
</evidence>
<feature type="compositionally biased region" description="Gly residues" evidence="5">
    <location>
        <begin position="1"/>
        <end position="20"/>
    </location>
</feature>
<keyword evidence="3" id="KW-0238">DNA-binding</keyword>
<feature type="region of interest" description="Disordered" evidence="5">
    <location>
        <begin position="1"/>
        <end position="27"/>
    </location>
</feature>
<feature type="region of interest" description="Disordered" evidence="5">
    <location>
        <begin position="252"/>
        <end position="276"/>
    </location>
</feature>
<dbReference type="InterPro" id="IPR001005">
    <property type="entry name" value="SANT/Myb"/>
</dbReference>
<keyword evidence="2" id="KW-0677">Repeat</keyword>
<dbReference type="FunFam" id="1.10.10.60:FF:000010">
    <property type="entry name" value="Transcriptional activator Myb isoform A"/>
    <property type="match status" value="1"/>
</dbReference>
<feature type="domain" description="HTH myb-type" evidence="7">
    <location>
        <begin position="207"/>
        <end position="257"/>
    </location>
</feature>
<dbReference type="PANTHER" id="PTHR45614">
    <property type="entry name" value="MYB PROTEIN-RELATED"/>
    <property type="match status" value="1"/>
</dbReference>
<name>A0A328D0C3_9ASTE</name>
<evidence type="ECO:0000313" key="9">
    <source>
        <dbReference type="Proteomes" id="UP000249390"/>
    </source>
</evidence>
<dbReference type="GO" id="GO:0005634">
    <property type="term" value="C:nucleus"/>
    <property type="evidence" value="ECO:0007669"/>
    <property type="project" value="UniProtKB-SubCell"/>
</dbReference>
<dbReference type="Gene3D" id="1.10.10.60">
    <property type="entry name" value="Homeodomain-like"/>
    <property type="match status" value="2"/>
</dbReference>
<dbReference type="EMBL" id="NQVE01000215">
    <property type="protein sequence ID" value="RAL37333.1"/>
    <property type="molecule type" value="Genomic_DNA"/>
</dbReference>
<dbReference type="GO" id="GO:0000978">
    <property type="term" value="F:RNA polymerase II cis-regulatory region sequence-specific DNA binding"/>
    <property type="evidence" value="ECO:0007669"/>
    <property type="project" value="TreeGrafter"/>
</dbReference>
<dbReference type="InterPro" id="IPR050560">
    <property type="entry name" value="MYB_TF"/>
</dbReference>
<feature type="compositionally biased region" description="Low complexity" evidence="5">
    <location>
        <begin position="264"/>
        <end position="275"/>
    </location>
</feature>
<feature type="compositionally biased region" description="Basic residues" evidence="5">
    <location>
        <begin position="252"/>
        <end position="263"/>
    </location>
</feature>
<dbReference type="Proteomes" id="UP000249390">
    <property type="component" value="Unassembled WGS sequence"/>
</dbReference>
<dbReference type="CDD" id="cd00167">
    <property type="entry name" value="SANT"/>
    <property type="match status" value="2"/>
</dbReference>
<evidence type="ECO:0000259" key="7">
    <source>
        <dbReference type="PROSITE" id="PS51294"/>
    </source>
</evidence>
<feature type="region of interest" description="Disordered" evidence="5">
    <location>
        <begin position="392"/>
        <end position="418"/>
    </location>
</feature>
<evidence type="ECO:0000256" key="3">
    <source>
        <dbReference type="ARBA" id="ARBA00023125"/>
    </source>
</evidence>
<evidence type="ECO:0000256" key="1">
    <source>
        <dbReference type="ARBA" id="ARBA00004123"/>
    </source>
</evidence>
<feature type="domain" description="Myb-like" evidence="6">
    <location>
        <begin position="203"/>
        <end position="253"/>
    </location>
</feature>
<dbReference type="AlphaFoldDB" id="A0A328D0C3"/>
<gene>
    <name evidence="8" type="ORF">DM860_000027</name>
</gene>
<feature type="compositionally biased region" description="Basic and acidic residues" evidence="5">
    <location>
        <begin position="409"/>
        <end position="418"/>
    </location>
</feature>